<reference evidence="1 2" key="1">
    <citation type="submission" date="2022-09" db="EMBL/GenBank/DDBJ databases">
        <authorList>
            <person name="Palmer J.M."/>
        </authorList>
    </citation>
    <scope>NUCLEOTIDE SEQUENCE [LARGE SCALE GENOMIC DNA]</scope>
    <source>
        <strain evidence="1 2">DSM 7382</strain>
    </source>
</reference>
<evidence type="ECO:0000313" key="2">
    <source>
        <dbReference type="Proteomes" id="UP001385951"/>
    </source>
</evidence>
<sequence>MSHSLVIAKYNRLQAEFTTLEEAGMLSEDQMRQVRTRLKAVQGFIDKGNDNESEPYFLKLTNRDVEDLGIGVGVLFLDDSLLADLVSERMKDDHYKTISDSLVKELNDIYAHVNRIEGGARMIFDAVIAAFWKIAEKPHPNDGEESIAVTVLPTFKLTEDGLNVTNSATGYQLEVSGCVDYYLTRYPDIPNHKDFLLRMNTYSGENRIRMALNWSQQQMFLIEAKYDDYFNESIPGAVGQALALSQFLQRDELRFILTDSKSWMFLILRKEQDRTIYYQTQQSQIQLGDRNINDAIPELLLLMDEWLNPLNLEALCQFKSLRLMRSIIIFDEGLWRIPCSGFQCWP</sequence>
<name>A0AAW0GQH3_9APHY</name>
<dbReference type="AlphaFoldDB" id="A0AAW0GQH3"/>
<gene>
    <name evidence="1" type="ORF">QCA50_000516</name>
</gene>
<comment type="caution">
    <text evidence="1">The sequence shown here is derived from an EMBL/GenBank/DDBJ whole genome shotgun (WGS) entry which is preliminary data.</text>
</comment>
<keyword evidence="2" id="KW-1185">Reference proteome</keyword>
<dbReference type="EMBL" id="JASBNA010000001">
    <property type="protein sequence ID" value="KAK7695878.1"/>
    <property type="molecule type" value="Genomic_DNA"/>
</dbReference>
<accession>A0AAW0GQH3</accession>
<protein>
    <submittedName>
        <fullName evidence="1">Uncharacterized protein</fullName>
    </submittedName>
</protein>
<organism evidence="1 2">
    <name type="scientific">Cerrena zonata</name>
    <dbReference type="NCBI Taxonomy" id="2478898"/>
    <lineage>
        <taxon>Eukaryota</taxon>
        <taxon>Fungi</taxon>
        <taxon>Dikarya</taxon>
        <taxon>Basidiomycota</taxon>
        <taxon>Agaricomycotina</taxon>
        <taxon>Agaricomycetes</taxon>
        <taxon>Polyporales</taxon>
        <taxon>Cerrenaceae</taxon>
        <taxon>Cerrena</taxon>
    </lineage>
</organism>
<dbReference type="Proteomes" id="UP001385951">
    <property type="component" value="Unassembled WGS sequence"/>
</dbReference>
<proteinExistence type="predicted"/>
<evidence type="ECO:0000313" key="1">
    <source>
        <dbReference type="EMBL" id="KAK7695878.1"/>
    </source>
</evidence>